<feature type="compositionally biased region" description="Low complexity" evidence="1">
    <location>
        <begin position="1"/>
        <end position="13"/>
    </location>
</feature>
<evidence type="ECO:0000313" key="3">
    <source>
        <dbReference type="Proteomes" id="UP001165122"/>
    </source>
</evidence>
<evidence type="ECO:0000313" key="2">
    <source>
        <dbReference type="EMBL" id="GMI07910.1"/>
    </source>
</evidence>
<feature type="region of interest" description="Disordered" evidence="1">
    <location>
        <begin position="1"/>
        <end position="32"/>
    </location>
</feature>
<name>A0A9W7CDL5_9STRA</name>
<dbReference type="InterPro" id="IPR029060">
    <property type="entry name" value="PIN-like_dom_sf"/>
</dbReference>
<dbReference type="SUPFAM" id="SSF88723">
    <property type="entry name" value="PIN domain-like"/>
    <property type="match status" value="1"/>
</dbReference>
<feature type="compositionally biased region" description="Pro residues" evidence="1">
    <location>
        <begin position="14"/>
        <end position="25"/>
    </location>
</feature>
<dbReference type="EMBL" id="BRXW01000115">
    <property type="protein sequence ID" value="GMI07910.1"/>
    <property type="molecule type" value="Genomic_DNA"/>
</dbReference>
<accession>A0A9W7CDL5</accession>
<sequence>MGVPGLTSYVSSSSPPPPPLPPNPLEPSAHHRRRAHVDVPSLLHLPSYKLPDCPLVLHLEGVPPLSKLPTQLMRLPHSPHLPLFKVHRLVKSLERSHDVVDVVKSSREAEHSCAAHARPHDIVVTNDSDIHILLSSKSDPPITIWSPATGSTISSTNLFTPNLATFVGCDYYEFNPDLSSIVPASVHSKCKALHTARQLVSTHTGNRRFCWVMKWLPADPVEAVMVLKSKKDAGLKRVAEEKKLEWNRQFKESVLEIVQEIGEIYTPAILPNVGNPIKERLLSQKVVVLPRLAKPSIWTKAAALRSRIYGSLELDEVFEYSLSGSQVIRTIVKANSSEESVFGSDDQWLNRVKSHFEGAGDRAAVDWMTKMEMESDNEDDDDDDDDETVKELREEVQAVAWCYSIMMNNNMATANDKILKIL</sequence>
<dbReference type="Proteomes" id="UP001165122">
    <property type="component" value="Unassembled WGS sequence"/>
</dbReference>
<evidence type="ECO:0000256" key="1">
    <source>
        <dbReference type="SAM" id="MobiDB-lite"/>
    </source>
</evidence>
<organism evidence="2 3">
    <name type="scientific">Triparma laevis f. longispina</name>
    <dbReference type="NCBI Taxonomy" id="1714387"/>
    <lineage>
        <taxon>Eukaryota</taxon>
        <taxon>Sar</taxon>
        <taxon>Stramenopiles</taxon>
        <taxon>Ochrophyta</taxon>
        <taxon>Bolidophyceae</taxon>
        <taxon>Parmales</taxon>
        <taxon>Triparmaceae</taxon>
        <taxon>Triparma</taxon>
    </lineage>
</organism>
<protein>
    <submittedName>
        <fullName evidence="2">Uncharacterized protein</fullName>
    </submittedName>
</protein>
<proteinExistence type="predicted"/>
<dbReference type="AlphaFoldDB" id="A0A9W7CDL5"/>
<keyword evidence="3" id="KW-1185">Reference proteome</keyword>
<reference evidence="3" key="1">
    <citation type="journal article" date="2023" name="Commun. Biol.">
        <title>Genome analysis of Parmales, the sister group of diatoms, reveals the evolutionary specialization of diatoms from phago-mixotrophs to photoautotrophs.</title>
        <authorList>
            <person name="Ban H."/>
            <person name="Sato S."/>
            <person name="Yoshikawa S."/>
            <person name="Yamada K."/>
            <person name="Nakamura Y."/>
            <person name="Ichinomiya M."/>
            <person name="Sato N."/>
            <person name="Blanc-Mathieu R."/>
            <person name="Endo H."/>
            <person name="Kuwata A."/>
            <person name="Ogata H."/>
        </authorList>
    </citation>
    <scope>NUCLEOTIDE SEQUENCE [LARGE SCALE GENOMIC DNA]</scope>
    <source>
        <strain evidence="3">NIES 3700</strain>
    </source>
</reference>
<dbReference type="OrthoDB" id="10410056at2759"/>
<gene>
    <name evidence="2" type="ORF">TrLO_g11609</name>
</gene>
<comment type="caution">
    <text evidence="2">The sequence shown here is derived from an EMBL/GenBank/DDBJ whole genome shotgun (WGS) entry which is preliminary data.</text>
</comment>